<feature type="compositionally biased region" description="Basic and acidic residues" evidence="18">
    <location>
        <begin position="1064"/>
        <end position="1082"/>
    </location>
</feature>
<dbReference type="GO" id="GO:0042729">
    <property type="term" value="C:DASH complex"/>
    <property type="evidence" value="ECO:0007669"/>
    <property type="project" value="InterPro"/>
</dbReference>
<keyword evidence="10" id="KW-0493">Microtubule</keyword>
<dbReference type="InParanoid" id="E9EI69"/>
<evidence type="ECO:0000256" key="4">
    <source>
        <dbReference type="ARBA" id="ARBA00010337"/>
    </source>
</evidence>
<keyword evidence="15" id="KW-0539">Nucleus</keyword>
<evidence type="ECO:0000256" key="14">
    <source>
        <dbReference type="ARBA" id="ARBA00023212"/>
    </source>
</evidence>
<evidence type="ECO:0000256" key="2">
    <source>
        <dbReference type="ARBA" id="ARBA00004186"/>
    </source>
</evidence>
<evidence type="ECO:0000256" key="11">
    <source>
        <dbReference type="ARBA" id="ARBA00022776"/>
    </source>
</evidence>
<dbReference type="GO" id="GO:0043015">
    <property type="term" value="F:gamma-tubulin binding"/>
    <property type="evidence" value="ECO:0007669"/>
    <property type="project" value="InterPro"/>
</dbReference>
<evidence type="ECO:0000313" key="22">
    <source>
        <dbReference type="Proteomes" id="UP000002499"/>
    </source>
</evidence>
<keyword evidence="12" id="KW-0159">Chromosome partition</keyword>
<dbReference type="PANTHER" id="PTHR28200:SF1">
    <property type="entry name" value="DASH COMPLEX SUBUNIT ASK1"/>
    <property type="match status" value="1"/>
</dbReference>
<dbReference type="GO" id="GO:0005874">
    <property type="term" value="C:microtubule"/>
    <property type="evidence" value="ECO:0007669"/>
    <property type="project" value="UniProtKB-KW"/>
</dbReference>
<proteinExistence type="inferred from homology"/>
<dbReference type="GO" id="GO:0007020">
    <property type="term" value="P:microtubule nucleation"/>
    <property type="evidence" value="ECO:0007669"/>
    <property type="project" value="UniProtKB-ARBA"/>
</dbReference>
<evidence type="ECO:0000256" key="8">
    <source>
        <dbReference type="ARBA" id="ARBA00022490"/>
    </source>
</evidence>
<evidence type="ECO:0000256" key="17">
    <source>
        <dbReference type="ARBA" id="ARBA00023328"/>
    </source>
</evidence>
<evidence type="ECO:0000256" key="18">
    <source>
        <dbReference type="SAM" id="MobiDB-lite"/>
    </source>
</evidence>
<feature type="domain" description="Gamma tubulin complex component C-terminal" evidence="19">
    <location>
        <begin position="587"/>
        <end position="914"/>
    </location>
</feature>
<dbReference type="InterPro" id="IPR042241">
    <property type="entry name" value="GCP_C_sf"/>
</dbReference>
<dbReference type="InterPro" id="IPR040457">
    <property type="entry name" value="GCP_C"/>
</dbReference>
<evidence type="ECO:0000256" key="6">
    <source>
        <dbReference type="ARBA" id="ARBA00014520"/>
    </source>
</evidence>
<keyword evidence="16" id="KW-0131">Cell cycle</keyword>
<dbReference type="OrthoDB" id="775571at2759"/>
<gene>
    <name evidence="21" type="ORF">MAC_09567</name>
</gene>
<dbReference type="GO" id="GO:0000930">
    <property type="term" value="C:gamma-tubulin complex"/>
    <property type="evidence" value="ECO:0007669"/>
    <property type="project" value="UniProtKB-ARBA"/>
</dbReference>
<evidence type="ECO:0000256" key="5">
    <source>
        <dbReference type="ARBA" id="ARBA00010731"/>
    </source>
</evidence>
<name>E9EI69_METAQ</name>
<evidence type="ECO:0000256" key="10">
    <source>
        <dbReference type="ARBA" id="ARBA00022701"/>
    </source>
</evidence>
<evidence type="ECO:0000256" key="7">
    <source>
        <dbReference type="ARBA" id="ARBA00022454"/>
    </source>
</evidence>
<keyword evidence="11" id="KW-0498">Mitosis</keyword>
<dbReference type="GO" id="GO:0072686">
    <property type="term" value="C:mitotic spindle"/>
    <property type="evidence" value="ECO:0007669"/>
    <property type="project" value="InterPro"/>
</dbReference>
<keyword evidence="14" id="KW-0206">Cytoskeleton</keyword>
<dbReference type="Pfam" id="PF04130">
    <property type="entry name" value="GCP_C_terminal"/>
    <property type="match status" value="1"/>
</dbReference>
<reference evidence="21 22" key="1">
    <citation type="journal article" date="2011" name="PLoS Genet.">
        <title>Genome sequencing and comparative transcriptomics of the model entomopathogenic fungi Metarhizium anisopliae and M. acridum.</title>
        <authorList>
            <person name="Gao Q."/>
            <person name="Jin K."/>
            <person name="Ying S.H."/>
            <person name="Zhang Y."/>
            <person name="Xiao G."/>
            <person name="Shang Y."/>
            <person name="Duan Z."/>
            <person name="Hu X."/>
            <person name="Xie X.Q."/>
            <person name="Zhou G."/>
            <person name="Peng G."/>
            <person name="Luo Z."/>
            <person name="Huang W."/>
            <person name="Wang B."/>
            <person name="Fang W."/>
            <person name="Wang S."/>
            <person name="Zhong Y."/>
            <person name="Ma L.J."/>
            <person name="St Leger R.J."/>
            <person name="Zhao G.P."/>
            <person name="Pei Y."/>
            <person name="Feng M.G."/>
            <person name="Xia Y."/>
            <person name="Wang C."/>
        </authorList>
    </citation>
    <scope>NUCLEOTIDE SEQUENCE [LARGE SCALE GENOMIC DNA]</scope>
    <source>
        <strain evidence="21 22">CQMa 102</strain>
    </source>
</reference>
<evidence type="ECO:0000256" key="1">
    <source>
        <dbReference type="ARBA" id="ARBA00004123"/>
    </source>
</evidence>
<comment type="similarity">
    <text evidence="5">Belongs to the DASH complex ASK1 family.</text>
</comment>
<dbReference type="Pfam" id="PF17681">
    <property type="entry name" value="GCP_N_terminal"/>
    <property type="match status" value="1"/>
</dbReference>
<dbReference type="Pfam" id="PF08655">
    <property type="entry name" value="DASH_Ask1"/>
    <property type="match status" value="1"/>
</dbReference>
<comment type="subcellular location">
    <subcellularLocation>
        <location evidence="3">Chromosome</location>
        <location evidence="3">Centromere</location>
        <location evidence="3">Kinetochore</location>
    </subcellularLocation>
    <subcellularLocation>
        <location evidence="2">Cytoplasm</location>
        <location evidence="2">Cytoskeleton</location>
        <location evidence="2">Spindle</location>
    </subcellularLocation>
    <subcellularLocation>
        <location evidence="1">Nucleus</location>
    </subcellularLocation>
</comment>
<dbReference type="STRING" id="655827.E9EI69"/>
<evidence type="ECO:0000313" key="21">
    <source>
        <dbReference type="EMBL" id="EFY84391.1"/>
    </source>
</evidence>
<evidence type="ECO:0000256" key="15">
    <source>
        <dbReference type="ARBA" id="ARBA00023242"/>
    </source>
</evidence>
<evidence type="ECO:0000256" key="16">
    <source>
        <dbReference type="ARBA" id="ARBA00023306"/>
    </source>
</evidence>
<dbReference type="EMBL" id="GL698630">
    <property type="protein sequence ID" value="EFY84391.1"/>
    <property type="molecule type" value="Genomic_DNA"/>
</dbReference>
<keyword evidence="17" id="KW-0137">Centromere</keyword>
<keyword evidence="13" id="KW-0995">Kinetochore</keyword>
<feature type="region of interest" description="Disordered" evidence="18">
    <location>
        <begin position="1290"/>
        <end position="1319"/>
    </location>
</feature>
<dbReference type="HOGENOM" id="CLU_006331_0_0_1"/>
<keyword evidence="8" id="KW-0963">Cytoplasm</keyword>
<dbReference type="PANTHER" id="PTHR28200">
    <property type="entry name" value="DASH COMPLEX SUBUNIT ASK1"/>
    <property type="match status" value="1"/>
</dbReference>
<feature type="compositionally biased region" description="Basic and acidic residues" evidence="18">
    <location>
        <begin position="1304"/>
        <end position="1314"/>
    </location>
</feature>
<sequence length="1390" mass="155232">MTDKPSEADVFAIPDFWKTSRWLDQLASETSTSLFGHGLEALYNVKSTLLPLEPIALDTDGFFKLPEVGEPRTDDPDELQDSDVTASTFQEHQEFEDKSDIWTGSSEQQPRPAAFRTWETFKTGKLQPFVPMLLSEAGRGAYDALLSWPTDSLTLQNTSTPAVETRAYFISVLALCLGRESVFFARTTGDWTFKCTLPELRVSGYSRQVLQGVERQAAMCGSAFLRLSSFCQSSYAPSSSRCAVALASAMNQILQAVEHRVSVDGRFPESLLQLQTTIREASTILRPLDDLAARIPRDLPDEEILSLVFREASTFEFSERYIRDMLCEILQRISNPWVESIEEWLGTRREVGMPFARSNIGETKGFVTVDVEVFIDDFGREVEDIDFRLDIGKVPQFLPFDIAESIFETGRNLRFIRTFHPDHVLARSDVIISNQPPAARWLYDWASILDLEDRIAQYQDRILNAIQESRSATAHAAVHSNLGVDEPASELELNFFGFDKSTMEQRLVASMDHLSQPFIASSSNDSLSLIVRAKFSSEIEDDSTASDDTPHWSLLPILSFGGIAAAQARIVNRESLRLLFEANNIQLHLKLQRDFHLLGNGLFCSRLSHALFDPDLETTERQAGVAMQGGVMGLRLGGRDTWPPGSSELRLALMGVLGEAYDYQGGTKASGSINSDSGASPLPGDLSFAVRDLSEEEINKCMNPDALEALDFLRLSYTTPPELASIITPFQLMHYDRIFKLLLRILRMLYIVNHLYRDTNSRLNTWVEENTSYRFVRESQHFVSSVASYFLDSGVSIPWQSFESKLNNIRAHLGKPDLAPDKSAYSPSQLRDMHSQVLERIMYALFLRKRQLPVLKLLEEIFGIVLQYAKQSRLQALGREGESAELGNSAHMYAEFRKKVQVFITVCRGLSEKARASSKKTADGTSFEDTGFGDDSLIAQLSKMARPSAAARNLSLMEELEKLEQSITLTLQEIDHNFSKAHRIVTTSIIPVVEQYGEHSRAVWEASKVGIQRQGDTRRATEPIWVLTFAQFWKQFFEASANVSLSGYEELANDDESTVMEDSTAMRDETSADYTQTHDHDMTATPGARDSTMHGDESLLDDAELSGSTPRPPATEMIKAGVSGHSSPFDKTKREIKGDKDGTTVLQDDEDSTVLFAQRTAQLPDLTMTPRGERENLAARQQASARQTKDPLLHRVLDKNYRVQATPHRPGIKVSPLKKEKEKEKAAWQYDDSIMSSPEIAAPTLRSEVFMSPYKLMARQRAAAQAPRTPGVSVQTPATAKKSHDVFASARGDEGAGGAAAAGEARRGRPKYEIDWDSDEDGDDDLYAGMSPPKTIQFVLPPSKLLQTPAREASRRIVDDILMDAGADMESSEYSPTMVKMNEDILNDSF</sequence>
<dbReference type="GO" id="GO:0008608">
    <property type="term" value="P:attachment of spindle microtubules to kinetochore"/>
    <property type="evidence" value="ECO:0007669"/>
    <property type="project" value="InterPro"/>
</dbReference>
<keyword evidence="22" id="KW-1185">Reference proteome</keyword>
<evidence type="ECO:0000259" key="20">
    <source>
        <dbReference type="Pfam" id="PF17681"/>
    </source>
</evidence>
<feature type="domain" description="Gamma tubulin complex component protein N-terminal" evidence="20">
    <location>
        <begin position="172"/>
        <end position="435"/>
    </location>
</feature>
<keyword evidence="9" id="KW-0132">Cell division</keyword>
<evidence type="ECO:0000256" key="3">
    <source>
        <dbReference type="ARBA" id="ARBA00004629"/>
    </source>
</evidence>
<evidence type="ECO:0000256" key="12">
    <source>
        <dbReference type="ARBA" id="ARBA00022829"/>
    </source>
</evidence>
<feature type="region of interest" description="Disordered" evidence="18">
    <location>
        <begin position="1054"/>
        <end position="1136"/>
    </location>
</feature>
<comment type="similarity">
    <text evidence="4">Belongs to the TUBGCP family.</text>
</comment>
<accession>E9EI69</accession>
<keyword evidence="7" id="KW-0158">Chromosome</keyword>
<protein>
    <recommendedName>
        <fullName evidence="6">DASH complex subunit ASK1</fullName>
    </recommendedName>
</protein>
<dbReference type="FunFam" id="1.20.120.1900:FF:000013">
    <property type="entry name" value="Spindle pole body component"/>
    <property type="match status" value="1"/>
</dbReference>
<evidence type="ECO:0000256" key="9">
    <source>
        <dbReference type="ARBA" id="ARBA00022618"/>
    </source>
</evidence>
<dbReference type="Gene3D" id="1.20.120.1900">
    <property type="entry name" value="Gamma-tubulin complex, C-terminal domain"/>
    <property type="match status" value="1"/>
</dbReference>
<dbReference type="OMA" id="APHENDE"/>
<dbReference type="eggNOG" id="KOG2000">
    <property type="taxonomic scope" value="Eukaryota"/>
</dbReference>
<dbReference type="Proteomes" id="UP000002499">
    <property type="component" value="Unassembled WGS sequence"/>
</dbReference>
<organism evidence="22">
    <name type="scientific">Metarhizium acridum (strain CQMa 102)</name>
    <dbReference type="NCBI Taxonomy" id="655827"/>
    <lineage>
        <taxon>Eukaryota</taxon>
        <taxon>Fungi</taxon>
        <taxon>Dikarya</taxon>
        <taxon>Ascomycota</taxon>
        <taxon>Pezizomycotina</taxon>
        <taxon>Sordariomycetes</taxon>
        <taxon>Hypocreomycetidae</taxon>
        <taxon>Hypocreales</taxon>
        <taxon>Clavicipitaceae</taxon>
        <taxon>Metarhizium</taxon>
    </lineage>
</organism>
<dbReference type="InterPro" id="IPR013964">
    <property type="entry name" value="DASH_Ask1"/>
</dbReference>
<dbReference type="InterPro" id="IPR041470">
    <property type="entry name" value="GCP_N"/>
</dbReference>
<dbReference type="GO" id="GO:0051301">
    <property type="term" value="P:cell division"/>
    <property type="evidence" value="ECO:0007669"/>
    <property type="project" value="UniProtKB-KW"/>
</dbReference>
<dbReference type="GO" id="GO:0044732">
    <property type="term" value="C:mitotic spindle pole body"/>
    <property type="evidence" value="ECO:0007669"/>
    <property type="project" value="TreeGrafter"/>
</dbReference>
<evidence type="ECO:0000256" key="13">
    <source>
        <dbReference type="ARBA" id="ARBA00022838"/>
    </source>
</evidence>
<evidence type="ECO:0000259" key="19">
    <source>
        <dbReference type="Pfam" id="PF04130"/>
    </source>
</evidence>